<evidence type="ECO:0000313" key="2">
    <source>
        <dbReference type="Proteomes" id="UP000320176"/>
    </source>
</evidence>
<proteinExistence type="predicted"/>
<protein>
    <submittedName>
        <fullName evidence="1">Uncharacterized protein</fullName>
    </submittedName>
</protein>
<dbReference type="EMBL" id="SJPN01000001">
    <property type="protein sequence ID" value="TWU08180.1"/>
    <property type="molecule type" value="Genomic_DNA"/>
</dbReference>
<reference evidence="1 2" key="1">
    <citation type="submission" date="2019-02" db="EMBL/GenBank/DDBJ databases">
        <title>Deep-cultivation of Planctomycetes and their phenomic and genomic characterization uncovers novel biology.</title>
        <authorList>
            <person name="Wiegand S."/>
            <person name="Jogler M."/>
            <person name="Boedeker C."/>
            <person name="Pinto D."/>
            <person name="Vollmers J."/>
            <person name="Rivas-Marin E."/>
            <person name="Kohn T."/>
            <person name="Peeters S.H."/>
            <person name="Heuer A."/>
            <person name="Rast P."/>
            <person name="Oberbeckmann S."/>
            <person name="Bunk B."/>
            <person name="Jeske O."/>
            <person name="Meyerdierks A."/>
            <person name="Storesund J.E."/>
            <person name="Kallscheuer N."/>
            <person name="Luecker S."/>
            <person name="Lage O.M."/>
            <person name="Pohl T."/>
            <person name="Merkel B.J."/>
            <person name="Hornburger P."/>
            <person name="Mueller R.-W."/>
            <person name="Bruemmer F."/>
            <person name="Labrenz M."/>
            <person name="Spormann A.M."/>
            <person name="Op Den Camp H."/>
            <person name="Overmann J."/>
            <person name="Amann R."/>
            <person name="Jetten M.S.M."/>
            <person name="Mascher T."/>
            <person name="Medema M.H."/>
            <person name="Devos D.P."/>
            <person name="Kaster A.-K."/>
            <person name="Ovreas L."/>
            <person name="Rohde M."/>
            <person name="Galperin M.Y."/>
            <person name="Jogler C."/>
        </authorList>
    </citation>
    <scope>NUCLEOTIDE SEQUENCE [LARGE SCALE GENOMIC DNA]</scope>
    <source>
        <strain evidence="1 2">Pla52n</strain>
    </source>
</reference>
<gene>
    <name evidence="1" type="ORF">Pla52n_07620</name>
</gene>
<accession>A0A5C6B898</accession>
<evidence type="ECO:0000313" key="1">
    <source>
        <dbReference type="EMBL" id="TWU08180.1"/>
    </source>
</evidence>
<name>A0A5C6B898_9BACT</name>
<organism evidence="1 2">
    <name type="scientific">Stieleria varia</name>
    <dbReference type="NCBI Taxonomy" id="2528005"/>
    <lineage>
        <taxon>Bacteria</taxon>
        <taxon>Pseudomonadati</taxon>
        <taxon>Planctomycetota</taxon>
        <taxon>Planctomycetia</taxon>
        <taxon>Pirellulales</taxon>
        <taxon>Pirellulaceae</taxon>
        <taxon>Stieleria</taxon>
    </lineage>
</organism>
<comment type="caution">
    <text evidence="1">The sequence shown here is derived from an EMBL/GenBank/DDBJ whole genome shotgun (WGS) entry which is preliminary data.</text>
</comment>
<keyword evidence="2" id="KW-1185">Reference proteome</keyword>
<dbReference type="AlphaFoldDB" id="A0A5C6B898"/>
<sequence length="135" mass="15210">MRRVPLAPCLAATTFAKYGQPLHSWRTLITPYLAAVDQLYQWDEPWDGPKTVCCKVFLRPPSGSIAARFYAPSVRCRDRRLPSVTDFAVNKKTASLLACGCCLHRDAGDFVRENEFAKRAGQNPMPIEIPLRPYP</sequence>
<dbReference type="Proteomes" id="UP000320176">
    <property type="component" value="Unassembled WGS sequence"/>
</dbReference>